<dbReference type="Proteomes" id="UP000003959">
    <property type="component" value="Unassembled WGS sequence"/>
</dbReference>
<feature type="transmembrane region" description="Helical" evidence="1">
    <location>
        <begin position="890"/>
        <end position="908"/>
    </location>
</feature>
<proteinExistence type="predicted"/>
<feature type="transmembrane region" description="Helical" evidence="1">
    <location>
        <begin position="1030"/>
        <end position="1054"/>
    </location>
</feature>
<keyword evidence="1" id="KW-1133">Transmembrane helix</keyword>
<protein>
    <submittedName>
        <fullName evidence="2">Cation/multidrug efflux pump</fullName>
    </submittedName>
</protein>
<dbReference type="AlphaFoldDB" id="F4Y2F0"/>
<feature type="transmembrane region" description="Helical" evidence="1">
    <location>
        <begin position="12"/>
        <end position="34"/>
    </location>
</feature>
<feature type="transmembrane region" description="Helical" evidence="1">
    <location>
        <begin position="467"/>
        <end position="494"/>
    </location>
</feature>
<dbReference type="InterPro" id="IPR027463">
    <property type="entry name" value="AcrB_DN_DC_subdom"/>
</dbReference>
<dbReference type="GO" id="GO:0042910">
    <property type="term" value="F:xenobiotic transmembrane transporter activity"/>
    <property type="evidence" value="ECO:0007669"/>
    <property type="project" value="TreeGrafter"/>
</dbReference>
<accession>F4Y2F0</accession>
<feature type="transmembrane region" description="Helical" evidence="1">
    <location>
        <begin position="1000"/>
        <end position="1018"/>
    </location>
</feature>
<dbReference type="Gene3D" id="1.20.1640.10">
    <property type="entry name" value="Multidrug efflux transporter AcrB transmembrane domain"/>
    <property type="match status" value="2"/>
</dbReference>
<feature type="transmembrane region" description="Helical" evidence="1">
    <location>
        <begin position="951"/>
        <end position="972"/>
    </location>
</feature>
<dbReference type="SUPFAM" id="SSF82866">
    <property type="entry name" value="Multidrug efflux transporter AcrB transmembrane domain"/>
    <property type="match status" value="2"/>
</dbReference>
<dbReference type="HOGENOM" id="CLU_002755_1_2_3"/>
<dbReference type="Gene3D" id="3.30.2090.10">
    <property type="entry name" value="Multidrug efflux transporter AcrB TolC docking domain, DN and DC subdomains"/>
    <property type="match status" value="2"/>
</dbReference>
<evidence type="ECO:0000313" key="2">
    <source>
        <dbReference type="EMBL" id="EGJ28794.1"/>
    </source>
</evidence>
<evidence type="ECO:0000256" key="1">
    <source>
        <dbReference type="SAM" id="Phobius"/>
    </source>
</evidence>
<dbReference type="OrthoDB" id="9791035at2"/>
<keyword evidence="1" id="KW-0472">Membrane</keyword>
<name>F4Y2F0_9CYAN</name>
<dbReference type="InterPro" id="IPR001036">
    <property type="entry name" value="Acrflvin-R"/>
</dbReference>
<feature type="transmembrane region" description="Helical" evidence="1">
    <location>
        <begin position="364"/>
        <end position="384"/>
    </location>
</feature>
<dbReference type="Pfam" id="PF00873">
    <property type="entry name" value="ACR_tran"/>
    <property type="match status" value="1"/>
</dbReference>
<feature type="transmembrane region" description="Helical" evidence="1">
    <location>
        <begin position="337"/>
        <end position="357"/>
    </location>
</feature>
<dbReference type="eggNOG" id="COG0841">
    <property type="taxonomic scope" value="Bacteria"/>
</dbReference>
<dbReference type="SUPFAM" id="SSF82693">
    <property type="entry name" value="Multidrug efflux transporter AcrB pore domain, PN1, PN2, PC1 and PC2 subdomains"/>
    <property type="match status" value="2"/>
</dbReference>
<feature type="transmembrane region" description="Helical" evidence="1">
    <location>
        <begin position="390"/>
        <end position="415"/>
    </location>
</feature>
<keyword evidence="1" id="KW-0812">Transmembrane</keyword>
<dbReference type="GO" id="GO:0005886">
    <property type="term" value="C:plasma membrane"/>
    <property type="evidence" value="ECO:0007669"/>
    <property type="project" value="TreeGrafter"/>
</dbReference>
<dbReference type="PANTHER" id="PTHR32063">
    <property type="match status" value="1"/>
</dbReference>
<dbReference type="Gene3D" id="3.30.70.1440">
    <property type="entry name" value="Multidrug efflux transporter AcrB pore domain"/>
    <property type="match status" value="1"/>
</dbReference>
<dbReference type="Gene3D" id="3.30.70.1430">
    <property type="entry name" value="Multidrug efflux transporter AcrB pore domain"/>
    <property type="match status" value="2"/>
</dbReference>
<dbReference type="PRINTS" id="PR00702">
    <property type="entry name" value="ACRIFLAVINRP"/>
</dbReference>
<reference evidence="3" key="1">
    <citation type="journal article" date="2011" name="Proc. Natl. Acad. Sci. U.S.A.">
        <title>Genomic insights into the physiology and ecology of the marine filamentous cyanobacterium Lyngbya majuscula.</title>
        <authorList>
            <person name="Jones A.C."/>
            <person name="Monroe E.A."/>
            <person name="Podell S."/>
            <person name="Hess W.R."/>
            <person name="Klages S."/>
            <person name="Esquenazi E."/>
            <person name="Niessen S."/>
            <person name="Hoover H."/>
            <person name="Rothmann M."/>
            <person name="Lasken R.S."/>
            <person name="Yates J.R.III."/>
            <person name="Reinhardt R."/>
            <person name="Kube M."/>
            <person name="Burkart M.D."/>
            <person name="Allen E.E."/>
            <person name="Dorrestein P.C."/>
            <person name="Gerwick W.H."/>
            <person name="Gerwick L."/>
        </authorList>
    </citation>
    <scope>NUCLEOTIDE SEQUENCE [LARGE SCALE GENOMIC DNA]</scope>
    <source>
        <strain evidence="3">3L</strain>
    </source>
</reference>
<dbReference type="PANTHER" id="PTHR32063:SF0">
    <property type="entry name" value="SWARMING MOTILITY PROTEIN SWRC"/>
    <property type="match status" value="1"/>
</dbReference>
<feature type="transmembrane region" description="Helical" evidence="1">
    <location>
        <begin position="915"/>
        <end position="939"/>
    </location>
</feature>
<keyword evidence="3" id="KW-1185">Reference proteome</keyword>
<dbReference type="RefSeq" id="WP_008190558.1">
    <property type="nucleotide sequence ID" value="NZ_GL890971.1"/>
</dbReference>
<feature type="transmembrane region" description="Helical" evidence="1">
    <location>
        <begin position="435"/>
        <end position="455"/>
    </location>
</feature>
<dbReference type="SUPFAM" id="SSF82714">
    <property type="entry name" value="Multidrug efflux transporter AcrB TolC docking domain, DN and DC subdomains"/>
    <property type="match status" value="2"/>
</dbReference>
<dbReference type="EMBL" id="GL890971">
    <property type="protein sequence ID" value="EGJ28794.1"/>
    <property type="molecule type" value="Genomic_DNA"/>
</dbReference>
<gene>
    <name evidence="2" type="ORF">LYNGBM3L_68980</name>
</gene>
<organism evidence="2 3">
    <name type="scientific">Moorena producens 3L</name>
    <dbReference type="NCBI Taxonomy" id="489825"/>
    <lineage>
        <taxon>Bacteria</taxon>
        <taxon>Bacillati</taxon>
        <taxon>Cyanobacteriota</taxon>
        <taxon>Cyanophyceae</taxon>
        <taxon>Coleofasciculales</taxon>
        <taxon>Coleofasciculaceae</taxon>
        <taxon>Moorena</taxon>
    </lineage>
</organism>
<feature type="transmembrane region" description="Helical" evidence="1">
    <location>
        <begin position="573"/>
        <end position="591"/>
    </location>
</feature>
<evidence type="ECO:0000313" key="3">
    <source>
        <dbReference type="Proteomes" id="UP000003959"/>
    </source>
</evidence>
<dbReference type="Gene3D" id="3.30.70.1320">
    <property type="entry name" value="Multidrug efflux transporter AcrB pore domain like"/>
    <property type="match status" value="1"/>
</dbReference>
<sequence>MKLIETAVRWRHGTFVLFCLLALCGILALFQLPLELRPGGDTPEITISTSYAGAGPTEVEDLITRPIEEAVEEVTGVKEITSSSRPGRSRISLEFNWGTDIDARLVDVLSKLQRVSSLPPEAGDPSAEVVSGVSSPMMWIVLMPKEGYDSDPDHYRDLIKDAIVPKLRQVEGVAQVLTPGGREREVEVIVDPKALADRNLTLSNVVNTLRNNNRNIRGGPMVVGRREYRVRTVSRSEDVKELEGFVLRRDQSGTVYLGDVADVEIGRKLESTVLVANDQPTAGIGIERRIGANVPEISKGVRAVLKKLEAQLEQQGEGVQFLINYDENDYINQSIALVQQNLIMGAILASLVLLLFLGSLRTVAVIALTIPTTIITVFIVLALLGRSLNVISLAGLAFAVGMVVDNAIVVLENIFTHMQRGKNPLRAAIDGTQEVWSAMLASTLTTVAVFAPIVLVTGEAGQLFFDIGIALSTSVLFSLFAALTLVPMLSGLFLNQAEAQQILQGMGDVGTQGLDPKPLRPKQRNRGAKIQNVLVLAVAKTSAVFRVWQGKLEGFLLKTVRWSLGGKRIGRRLAVLLIPVVLLFVSIRLLPPMDYLPEGNRNLIMWLTEPFPGTSIPEFLRLSQPARKFLAQQPEIDRTLLLASSGWKAIFVLLKPELATARNLDDMVNRMGKVKSNFPGYRFVVARRTAIFRNPGKSYKVRLVGQDLDQLNQWGQDITKQLRQLDGVRNARSSFVTGAPELQVIPNRVRLAEVGLSEAELGRMVEAALGGIKASEFVDGKRELDVTVELQHTVVKTPEQLRQLVIYTPNGGQVQLADVAEVVDTTGPDRIDRVDLQRSITLTVSVERSAPLGKLVQQTEQQILKPFRKNLPAGYRVELAGSADLLSETLVQLGSIFILSLVITYLLLVALYHSFLYPIVIMATVPIGLTGALLSLVIVNRIPGVLVPLDMITGLGFVILTGVVVNNAILLVDRALQLQREGIDYDTSLYKAVCDRLRPIFMSAGTTVLGMLPLAVIPGKGAELYQGLGITLTGGLALSTLLTPTVVPALMGLLGDFRGQKLKPSEVNHKEESREMVRVD</sequence>